<dbReference type="EMBL" id="CP002547">
    <property type="protein sequence ID" value="ADY56154.1"/>
    <property type="molecule type" value="Genomic_DNA"/>
</dbReference>
<sequence length="114" mass="13327">MKEIMAKLKEYLQMETEIPFGEFKSYYEQVIKELNGTFQDMDQKNCFDARYTCLIIQGNADARAKTDKGNMKQFKKISAKCAFWIEAIDYRLQKDGLTTDDIENAMRGLNEKMV</sequence>
<organism evidence="1 2">
    <name type="scientific">Syntrophobotulus glycolicus (strain DSM 8271 / FlGlyR)</name>
    <dbReference type="NCBI Taxonomy" id="645991"/>
    <lineage>
        <taxon>Bacteria</taxon>
        <taxon>Bacillati</taxon>
        <taxon>Bacillota</taxon>
        <taxon>Clostridia</taxon>
        <taxon>Eubacteriales</taxon>
        <taxon>Desulfitobacteriaceae</taxon>
        <taxon>Syntrophobotulus</taxon>
    </lineage>
</organism>
<dbReference type="Proteomes" id="UP000007488">
    <property type="component" value="Chromosome"/>
</dbReference>
<protein>
    <submittedName>
        <fullName evidence="1">Uncharacterized protein</fullName>
    </submittedName>
</protein>
<dbReference type="RefSeq" id="WP_013625022.1">
    <property type="nucleotide sequence ID" value="NC_015172.1"/>
</dbReference>
<dbReference type="KEGG" id="sgy:Sgly_1857"/>
<evidence type="ECO:0000313" key="2">
    <source>
        <dbReference type="Proteomes" id="UP000007488"/>
    </source>
</evidence>
<dbReference type="STRING" id="645991.Sgly_1857"/>
<dbReference type="OrthoDB" id="1787088at2"/>
<dbReference type="AlphaFoldDB" id="F0T067"/>
<reference evidence="1 2" key="1">
    <citation type="journal article" date="2011" name="Stand. Genomic Sci.">
        <title>Complete genome sequence of Syntrophobotulus glycolicus type strain (FlGlyR).</title>
        <authorList>
            <person name="Han C."/>
            <person name="Mwirichia R."/>
            <person name="Chertkov O."/>
            <person name="Held B."/>
            <person name="Lapidus A."/>
            <person name="Nolan M."/>
            <person name="Lucas S."/>
            <person name="Hammon N."/>
            <person name="Deshpande S."/>
            <person name="Cheng J.F."/>
            <person name="Tapia R."/>
            <person name="Goodwin L."/>
            <person name="Pitluck S."/>
            <person name="Huntemann M."/>
            <person name="Liolios K."/>
            <person name="Ivanova N."/>
            <person name="Pagani I."/>
            <person name="Mavromatis K."/>
            <person name="Ovchinikova G."/>
            <person name="Pati A."/>
            <person name="Chen A."/>
            <person name="Palaniappan K."/>
            <person name="Land M."/>
            <person name="Hauser L."/>
            <person name="Brambilla E.M."/>
            <person name="Rohde M."/>
            <person name="Spring S."/>
            <person name="Sikorski J."/>
            <person name="Goker M."/>
            <person name="Woyke T."/>
            <person name="Bristow J."/>
            <person name="Eisen J.A."/>
            <person name="Markowitz V."/>
            <person name="Hugenholtz P."/>
            <person name="Kyrpides N.C."/>
            <person name="Klenk H.P."/>
            <person name="Detter J.C."/>
        </authorList>
    </citation>
    <scope>NUCLEOTIDE SEQUENCE [LARGE SCALE GENOMIC DNA]</scope>
    <source>
        <strain evidence="2">DSM 8271 / FlGlyR</strain>
    </source>
</reference>
<proteinExistence type="predicted"/>
<reference evidence="2" key="2">
    <citation type="submission" date="2011-02" db="EMBL/GenBank/DDBJ databases">
        <title>The complete genome of Syntrophobotulus glycolicus DSM 8271.</title>
        <authorList>
            <person name="Lucas S."/>
            <person name="Copeland A."/>
            <person name="Lapidus A."/>
            <person name="Bruce D."/>
            <person name="Goodwin L."/>
            <person name="Pitluck S."/>
            <person name="Kyrpides N."/>
            <person name="Mavromatis K."/>
            <person name="Pagani I."/>
            <person name="Ivanova N."/>
            <person name="Mikhailova N."/>
            <person name="Chertkov O."/>
            <person name="Held B."/>
            <person name="Detter J.C."/>
            <person name="Tapia R."/>
            <person name="Han C."/>
            <person name="Land M."/>
            <person name="Hauser L."/>
            <person name="Markowitz V."/>
            <person name="Cheng J.-F."/>
            <person name="Hugenholtz P."/>
            <person name="Woyke T."/>
            <person name="Wu D."/>
            <person name="Spring S."/>
            <person name="Schroeder M."/>
            <person name="Brambilla E."/>
            <person name="Klenk H.-P."/>
            <person name="Eisen J.A."/>
        </authorList>
    </citation>
    <scope>NUCLEOTIDE SEQUENCE [LARGE SCALE GENOMIC DNA]</scope>
    <source>
        <strain evidence="2">DSM 8271 / FlGlyR</strain>
    </source>
</reference>
<name>F0T067_SYNGF</name>
<keyword evidence="2" id="KW-1185">Reference proteome</keyword>
<dbReference type="eggNOG" id="ENOG503340F">
    <property type="taxonomic scope" value="Bacteria"/>
</dbReference>
<dbReference type="HOGENOM" id="CLU_2129400_0_0_9"/>
<evidence type="ECO:0000313" key="1">
    <source>
        <dbReference type="EMBL" id="ADY56154.1"/>
    </source>
</evidence>
<accession>F0T067</accession>
<gene>
    <name evidence="1" type="ordered locus">Sgly_1857</name>
</gene>